<dbReference type="PANTHER" id="PTHR28002">
    <property type="entry name" value="MIOREX COMPLEX COMPONENT 11"/>
    <property type="match status" value="1"/>
</dbReference>
<keyword evidence="2" id="KW-1185">Reference proteome</keyword>
<dbReference type="PANTHER" id="PTHR28002:SF1">
    <property type="entry name" value="MIOREX COMPLEX COMPONENT 11"/>
    <property type="match status" value="1"/>
</dbReference>
<dbReference type="InParanoid" id="K0KDN0"/>
<dbReference type="EMBL" id="CAIF01000011">
    <property type="protein sequence ID" value="CCH41031.1"/>
    <property type="molecule type" value="Genomic_DNA"/>
</dbReference>
<evidence type="ECO:0000313" key="2">
    <source>
        <dbReference type="Proteomes" id="UP000009328"/>
    </source>
</evidence>
<comment type="caution">
    <text evidence="1">The sequence shown here is derived from an EMBL/GenBank/DDBJ whole genome shotgun (WGS) entry which is preliminary data.</text>
</comment>
<organism evidence="1 2">
    <name type="scientific">Wickerhamomyces ciferrii (strain ATCC 14091 / BCRC 22168 / CBS 111 / JCM 3599 / NBRC 0793 / NRRL Y-1031 F-60-10)</name>
    <name type="common">Yeast</name>
    <name type="synonym">Pichia ciferrii</name>
    <dbReference type="NCBI Taxonomy" id="1206466"/>
    <lineage>
        <taxon>Eukaryota</taxon>
        <taxon>Fungi</taxon>
        <taxon>Dikarya</taxon>
        <taxon>Ascomycota</taxon>
        <taxon>Saccharomycotina</taxon>
        <taxon>Saccharomycetes</taxon>
        <taxon>Phaffomycetales</taxon>
        <taxon>Wickerhamomycetaceae</taxon>
        <taxon>Wickerhamomyces</taxon>
    </lineage>
</organism>
<dbReference type="Proteomes" id="UP000009328">
    <property type="component" value="Unassembled WGS sequence"/>
</dbReference>
<sequence>MILARFSPFGIRSSLRVASVRPFTTTRFLFNNQLNKPKTPPTHQDIDINSDAYKDHPIIKRLPKSMKKYGKRFVNAPVSHLTAFVILHEFTAVAPFLGLWYAFHSFGFLPADIPSWILVKGSGVIETIVSIQESI</sequence>
<protein>
    <submittedName>
        <fullName evidence="1">Uncharacterized protein</fullName>
    </submittedName>
</protein>
<dbReference type="GO" id="GO:0005739">
    <property type="term" value="C:mitochondrion"/>
    <property type="evidence" value="ECO:0007669"/>
    <property type="project" value="TreeGrafter"/>
</dbReference>
<reference evidence="1 2" key="1">
    <citation type="journal article" date="2012" name="Eukaryot. Cell">
        <title>Draft genome sequence of Wickerhamomyces ciferrii NRRL Y-1031 F-60-10.</title>
        <authorList>
            <person name="Schneider J."/>
            <person name="Andrea H."/>
            <person name="Blom J."/>
            <person name="Jaenicke S."/>
            <person name="Ruckert C."/>
            <person name="Schorsch C."/>
            <person name="Szczepanowski R."/>
            <person name="Farwick M."/>
            <person name="Goesmann A."/>
            <person name="Puhler A."/>
            <person name="Schaffer S."/>
            <person name="Tauch A."/>
            <person name="Kohler T."/>
            <person name="Brinkrolf K."/>
        </authorList>
    </citation>
    <scope>NUCLEOTIDE SEQUENCE [LARGE SCALE GENOMIC DNA]</scope>
    <source>
        <strain evidence="2">ATCC 14091 / BCRC 22168 / CBS 111 / JCM 3599 / NBRC 0793 / NRRL Y-1031 F-60-10</strain>
    </source>
</reference>
<dbReference type="InterPro" id="IPR018811">
    <property type="entry name" value="MRX11"/>
</dbReference>
<accession>K0KDN0</accession>
<evidence type="ECO:0000313" key="1">
    <source>
        <dbReference type="EMBL" id="CCH41031.1"/>
    </source>
</evidence>
<proteinExistence type="predicted"/>
<dbReference type="STRING" id="1206466.K0KDN0"/>
<name>K0KDN0_WICCF</name>
<dbReference type="Pfam" id="PF10306">
    <property type="entry name" value="FLILHELTA"/>
    <property type="match status" value="1"/>
</dbReference>
<dbReference type="AlphaFoldDB" id="K0KDN0"/>
<gene>
    <name evidence="1" type="ORF">BN7_568</name>
</gene>
<dbReference type="HOGENOM" id="CLU_1887359_0_0_1"/>